<dbReference type="PROSITE" id="PS50404">
    <property type="entry name" value="GST_NTER"/>
    <property type="match status" value="1"/>
</dbReference>
<dbReference type="PROSITE" id="PS50405">
    <property type="entry name" value="GST_CTER"/>
    <property type="match status" value="1"/>
</dbReference>
<dbReference type="SFLD" id="SFLDS00019">
    <property type="entry name" value="Glutathione_Transferase_(cytos"/>
    <property type="match status" value="1"/>
</dbReference>
<feature type="domain" description="GST N-terminal" evidence="2">
    <location>
        <begin position="1"/>
        <end position="82"/>
    </location>
</feature>
<proteinExistence type="evidence at transcript level"/>
<dbReference type="SUPFAM" id="SSF47616">
    <property type="entry name" value="GST C-terminal domain-like"/>
    <property type="match status" value="1"/>
</dbReference>
<sequence length="218" mass="24430">MTIDFYYTPGSSPCRAVLLTAKALGLNLNLKQVDLMKGEHLQPDFLKMNPQHTVPTIDDNGFALNESRAILSYLAEKYGKDDSLYPKDPKKRAVVNQRLYFDMGVLYQRFGDLYYPIIFGGAPFDEEKKKKLDEGYGFLDKFLENSTWVAGNNITIADIAIVASVSTAADAVGYDISSFPHVVKWFAKAKTSLPGYDEANQKGVDAFKNLYETLTKKK</sequence>
<dbReference type="Pfam" id="PF13417">
    <property type="entry name" value="GST_N_3"/>
    <property type="match status" value="1"/>
</dbReference>
<protein>
    <submittedName>
        <fullName evidence="4">Glutathione S-transferase 7</fullName>
        <ecNumber evidence="4">2.5.1.18</ecNumber>
    </submittedName>
</protein>
<dbReference type="FunFam" id="3.40.30.10:FF:000034">
    <property type="entry name" value="glutathione S-transferase 1"/>
    <property type="match status" value="1"/>
</dbReference>
<dbReference type="InterPro" id="IPR040079">
    <property type="entry name" value="Glutathione_S-Trfase"/>
</dbReference>
<evidence type="ECO:0000256" key="1">
    <source>
        <dbReference type="ARBA" id="ARBA00011738"/>
    </source>
</evidence>
<dbReference type="PANTHER" id="PTHR43969:SF9">
    <property type="entry name" value="GLUTATHIONE S TRANSFERASE D10, ISOFORM A-RELATED"/>
    <property type="match status" value="1"/>
</dbReference>
<comment type="subunit">
    <text evidence="1">Homodimer.</text>
</comment>
<dbReference type="InterPro" id="IPR036249">
    <property type="entry name" value="Thioredoxin-like_sf"/>
</dbReference>
<dbReference type="Pfam" id="PF00043">
    <property type="entry name" value="GST_C"/>
    <property type="match status" value="1"/>
</dbReference>
<dbReference type="Gene3D" id="3.40.30.10">
    <property type="entry name" value="Glutaredoxin"/>
    <property type="match status" value="1"/>
</dbReference>
<feature type="domain" description="GST C-terminal" evidence="3">
    <location>
        <begin position="88"/>
        <end position="210"/>
    </location>
</feature>
<dbReference type="InterPro" id="IPR004046">
    <property type="entry name" value="GST_C"/>
</dbReference>
<dbReference type="SFLD" id="SFLDG00358">
    <property type="entry name" value="Main_(cytGST)"/>
    <property type="match status" value="1"/>
</dbReference>
<dbReference type="SFLD" id="SFLDG01153">
    <property type="entry name" value="Main.4:_Theta-like"/>
    <property type="match status" value="1"/>
</dbReference>
<keyword evidence="4" id="KW-0808">Transferase</keyword>
<evidence type="ECO:0000259" key="3">
    <source>
        <dbReference type="PROSITE" id="PS50405"/>
    </source>
</evidence>
<dbReference type="AlphaFoldDB" id="A0A2L1DG90"/>
<dbReference type="EC" id="2.5.1.18" evidence="4"/>
<dbReference type="CDD" id="cd03045">
    <property type="entry name" value="GST_N_Delta_Epsilon"/>
    <property type="match status" value="1"/>
</dbReference>
<dbReference type="GO" id="GO:0006749">
    <property type="term" value="P:glutathione metabolic process"/>
    <property type="evidence" value="ECO:0007669"/>
    <property type="project" value="TreeGrafter"/>
</dbReference>
<dbReference type="InterPro" id="IPR010987">
    <property type="entry name" value="Glutathione-S-Trfase_C-like"/>
</dbReference>
<dbReference type="InterPro" id="IPR004045">
    <property type="entry name" value="Glutathione_S-Trfase_N"/>
</dbReference>
<dbReference type="SUPFAM" id="SSF52833">
    <property type="entry name" value="Thioredoxin-like"/>
    <property type="match status" value="1"/>
</dbReference>
<dbReference type="GO" id="GO:0004364">
    <property type="term" value="F:glutathione transferase activity"/>
    <property type="evidence" value="ECO:0007669"/>
    <property type="project" value="UniProtKB-EC"/>
</dbReference>
<dbReference type="InterPro" id="IPR036282">
    <property type="entry name" value="Glutathione-S-Trfase_C_sf"/>
</dbReference>
<dbReference type="PANTHER" id="PTHR43969">
    <property type="entry name" value="GLUTATHIONE S TRANSFERASE D10, ISOFORM A-RELATED"/>
    <property type="match status" value="1"/>
</dbReference>
<organism evidence="4">
    <name type="scientific">Subpsaltria yangi</name>
    <dbReference type="NCBI Taxonomy" id="1195109"/>
    <lineage>
        <taxon>Eukaryota</taxon>
        <taxon>Metazoa</taxon>
        <taxon>Ecdysozoa</taxon>
        <taxon>Arthropoda</taxon>
        <taxon>Hexapoda</taxon>
        <taxon>Insecta</taxon>
        <taxon>Pterygota</taxon>
        <taxon>Neoptera</taxon>
        <taxon>Paraneoptera</taxon>
        <taxon>Hemiptera</taxon>
        <taxon>Auchenorrhyncha</taxon>
        <taxon>Cicadoidea</taxon>
        <taxon>Cicadidae</taxon>
        <taxon>Tibicininae</taxon>
        <taxon>Tibicinini</taxon>
        <taxon>Subpsaltria</taxon>
    </lineage>
</organism>
<name>A0A2L1DG90_9HEMI</name>
<dbReference type="CDD" id="cd03177">
    <property type="entry name" value="GST_C_Delta_Epsilon"/>
    <property type="match status" value="1"/>
</dbReference>
<evidence type="ECO:0000259" key="2">
    <source>
        <dbReference type="PROSITE" id="PS50404"/>
    </source>
</evidence>
<accession>A0A2L1DG90</accession>
<reference evidence="4" key="1">
    <citation type="submission" date="2017-03" db="EMBL/GenBank/DDBJ databases">
        <title>Bioinformatics of Glutathione S-transferase Genes in Salivary Glands of Cicada Subpsaltria yangi feeding on the medicinal plant Ephedra lepidosperma.</title>
        <authorList>
            <person name="Qi M."/>
        </authorList>
    </citation>
    <scope>NUCLEOTIDE SEQUENCE</scope>
</reference>
<evidence type="ECO:0000313" key="4">
    <source>
        <dbReference type="EMBL" id="AVC68804.1"/>
    </source>
</evidence>
<dbReference type="EMBL" id="KY773983">
    <property type="protein sequence ID" value="AVC68804.1"/>
    <property type="molecule type" value="mRNA"/>
</dbReference>
<dbReference type="FunFam" id="1.20.1050.10:FF:000007">
    <property type="entry name" value="Glutathione S-transferase 1-1"/>
    <property type="match status" value="1"/>
</dbReference>
<dbReference type="Gene3D" id="1.20.1050.10">
    <property type="match status" value="1"/>
</dbReference>